<sequence>MSAASPYVIAVHDLMHKAGAMREYKLDIVVPEALGDDFINVPAGVDLDLDLRLESVHEGILATGEVFADADGECSRCLDPLTVPVEVDFQELFAYSLTNEDEFVVTDEQIDLEQVIRDAVVLSLPFKPVCRKNCLGLCPDCGLKMAENPHHVHEAPVDSRFAALQSFTQKEE</sequence>
<accession>A0A6J6JKC0</accession>
<dbReference type="InterPro" id="IPR003772">
    <property type="entry name" value="YceD"/>
</dbReference>
<dbReference type="EMBL" id="CAEZVN010000086">
    <property type="protein sequence ID" value="CAB4636299.1"/>
    <property type="molecule type" value="Genomic_DNA"/>
</dbReference>
<name>A0A6J6JKC0_9ZZZZ</name>
<protein>
    <submittedName>
        <fullName evidence="1">Unannotated protein</fullName>
    </submittedName>
</protein>
<dbReference type="PANTHER" id="PTHR34374">
    <property type="entry name" value="LARGE RIBOSOMAL RNA SUBUNIT ACCUMULATION PROTEIN YCED HOMOLOG 1, CHLOROPLASTIC"/>
    <property type="match status" value="1"/>
</dbReference>
<gene>
    <name evidence="1" type="ORF">UFOPK2001_00861</name>
</gene>
<dbReference type="AlphaFoldDB" id="A0A6J6JKC0"/>
<dbReference type="PANTHER" id="PTHR34374:SF1">
    <property type="entry name" value="LARGE RIBOSOMAL RNA SUBUNIT ACCUMULATION PROTEIN YCED HOMOLOG 1, CHLOROPLASTIC"/>
    <property type="match status" value="1"/>
</dbReference>
<proteinExistence type="predicted"/>
<dbReference type="Pfam" id="PF02620">
    <property type="entry name" value="YceD"/>
    <property type="match status" value="1"/>
</dbReference>
<evidence type="ECO:0000313" key="1">
    <source>
        <dbReference type="EMBL" id="CAB4636299.1"/>
    </source>
</evidence>
<reference evidence="1" key="1">
    <citation type="submission" date="2020-05" db="EMBL/GenBank/DDBJ databases">
        <authorList>
            <person name="Chiriac C."/>
            <person name="Salcher M."/>
            <person name="Ghai R."/>
            <person name="Kavagutti S V."/>
        </authorList>
    </citation>
    <scope>NUCLEOTIDE SEQUENCE</scope>
</reference>
<organism evidence="1">
    <name type="scientific">freshwater metagenome</name>
    <dbReference type="NCBI Taxonomy" id="449393"/>
    <lineage>
        <taxon>unclassified sequences</taxon>
        <taxon>metagenomes</taxon>
        <taxon>ecological metagenomes</taxon>
    </lineage>
</organism>